<feature type="transmembrane region" description="Helical" evidence="1">
    <location>
        <begin position="58"/>
        <end position="82"/>
    </location>
</feature>
<keyword evidence="1" id="KW-0812">Transmembrane</keyword>
<accession>A0A1G2CWW0</accession>
<gene>
    <name evidence="2" type="ORF">A2845_03575</name>
</gene>
<evidence type="ECO:0000256" key="1">
    <source>
        <dbReference type="SAM" id="Phobius"/>
    </source>
</evidence>
<dbReference type="Proteomes" id="UP000177122">
    <property type="component" value="Unassembled WGS sequence"/>
</dbReference>
<keyword evidence="1" id="KW-1133">Transmembrane helix</keyword>
<keyword evidence="1" id="KW-0472">Membrane</keyword>
<evidence type="ECO:0000313" key="3">
    <source>
        <dbReference type="Proteomes" id="UP000177122"/>
    </source>
</evidence>
<protein>
    <submittedName>
        <fullName evidence="2">Uncharacterized protein</fullName>
    </submittedName>
</protein>
<comment type="caution">
    <text evidence="2">The sequence shown here is derived from an EMBL/GenBank/DDBJ whole genome shotgun (WGS) entry which is preliminary data.</text>
</comment>
<sequence>MTSSLFVPLALFAVGIWALISVITAFSIPKIRKSAWHSKLIHAVDDFAIWGDCGRCRYAALLFLAPCAIVILRPLFAIITVMTENDALAHFHETISQKWSKICPPLSVERPEHEHTETTWPRQ</sequence>
<evidence type="ECO:0000313" key="2">
    <source>
        <dbReference type="EMBL" id="OGZ05856.1"/>
    </source>
</evidence>
<dbReference type="EMBL" id="MHLI01000006">
    <property type="protein sequence ID" value="OGZ05856.1"/>
    <property type="molecule type" value="Genomic_DNA"/>
</dbReference>
<reference evidence="2 3" key="1">
    <citation type="journal article" date="2016" name="Nat. Commun.">
        <title>Thousands of microbial genomes shed light on interconnected biogeochemical processes in an aquifer system.</title>
        <authorList>
            <person name="Anantharaman K."/>
            <person name="Brown C.T."/>
            <person name="Hug L.A."/>
            <person name="Sharon I."/>
            <person name="Castelle C.J."/>
            <person name="Probst A.J."/>
            <person name="Thomas B.C."/>
            <person name="Singh A."/>
            <person name="Wilkins M.J."/>
            <person name="Karaoz U."/>
            <person name="Brodie E.L."/>
            <person name="Williams K.H."/>
            <person name="Hubbard S.S."/>
            <person name="Banfield J.F."/>
        </authorList>
    </citation>
    <scope>NUCLEOTIDE SEQUENCE [LARGE SCALE GENOMIC DNA]</scope>
</reference>
<feature type="transmembrane region" description="Helical" evidence="1">
    <location>
        <begin position="6"/>
        <end position="28"/>
    </location>
</feature>
<organism evidence="2 3">
    <name type="scientific">Candidatus Lloydbacteria bacterium RIFCSPHIGHO2_01_FULL_49_22</name>
    <dbReference type="NCBI Taxonomy" id="1798658"/>
    <lineage>
        <taxon>Bacteria</taxon>
        <taxon>Candidatus Lloydiibacteriota</taxon>
    </lineage>
</organism>
<name>A0A1G2CWW0_9BACT</name>
<proteinExistence type="predicted"/>
<dbReference type="AlphaFoldDB" id="A0A1G2CWW0"/>